<dbReference type="PROSITE" id="PS51477">
    <property type="entry name" value="PAH"/>
    <property type="match status" value="1"/>
</dbReference>
<dbReference type="PANTHER" id="PTHR12346:SF0">
    <property type="entry name" value="SIN3A, ISOFORM G"/>
    <property type="match status" value="1"/>
</dbReference>
<evidence type="ECO:0000313" key="5">
    <source>
        <dbReference type="EMBL" id="KAF9527770.1"/>
    </source>
</evidence>
<sequence>MQAPQAPQTFAAPGSAQQVTDALGYLDTLKAKFSDRPDIYSQFLDIMGDFKNAHQLIAIKSIDTSEVIRRVIDLFNGDPVLIQGFNVFLPPGYQITCSTNLQGVDTITVTTPTGTTTQLA</sequence>
<dbReference type="OrthoDB" id="10265969at2759"/>
<dbReference type="PANTHER" id="PTHR12346">
    <property type="entry name" value="SIN3B-RELATED"/>
    <property type="match status" value="1"/>
</dbReference>
<dbReference type="Proteomes" id="UP000807306">
    <property type="component" value="Unassembled WGS sequence"/>
</dbReference>
<reference evidence="5" key="1">
    <citation type="submission" date="2020-11" db="EMBL/GenBank/DDBJ databases">
        <authorList>
            <consortium name="DOE Joint Genome Institute"/>
            <person name="Ahrendt S."/>
            <person name="Riley R."/>
            <person name="Andreopoulos W."/>
            <person name="Labutti K."/>
            <person name="Pangilinan J."/>
            <person name="Ruiz-Duenas F.J."/>
            <person name="Barrasa J.M."/>
            <person name="Sanchez-Garcia M."/>
            <person name="Camarero S."/>
            <person name="Miyauchi S."/>
            <person name="Serrano A."/>
            <person name="Linde D."/>
            <person name="Babiker R."/>
            <person name="Drula E."/>
            <person name="Ayuso-Fernandez I."/>
            <person name="Pacheco R."/>
            <person name="Padilla G."/>
            <person name="Ferreira P."/>
            <person name="Barriuso J."/>
            <person name="Kellner H."/>
            <person name="Castanera R."/>
            <person name="Alfaro M."/>
            <person name="Ramirez L."/>
            <person name="Pisabarro A.G."/>
            <person name="Kuo A."/>
            <person name="Tritt A."/>
            <person name="Lipzen A."/>
            <person name="He G."/>
            <person name="Yan M."/>
            <person name="Ng V."/>
            <person name="Cullen D."/>
            <person name="Martin F."/>
            <person name="Rosso M.-N."/>
            <person name="Henrissat B."/>
            <person name="Hibbett D."/>
            <person name="Martinez A.T."/>
            <person name="Grigoriev I.V."/>
        </authorList>
    </citation>
    <scope>NUCLEOTIDE SEQUENCE</scope>
    <source>
        <strain evidence="5">CBS 506.95</strain>
    </source>
</reference>
<dbReference type="Pfam" id="PF02671">
    <property type="entry name" value="PAH"/>
    <property type="match status" value="1"/>
</dbReference>
<comment type="caution">
    <text evidence="5">The sequence shown here is derived from an EMBL/GenBank/DDBJ whole genome shotgun (WGS) entry which is preliminary data.</text>
</comment>
<evidence type="ECO:0000256" key="3">
    <source>
        <dbReference type="ARBA" id="ARBA00023242"/>
    </source>
</evidence>
<dbReference type="EMBL" id="MU157858">
    <property type="protein sequence ID" value="KAF9527770.1"/>
    <property type="molecule type" value="Genomic_DNA"/>
</dbReference>
<dbReference type="InterPro" id="IPR036600">
    <property type="entry name" value="PAH_sf"/>
</dbReference>
<evidence type="ECO:0000256" key="1">
    <source>
        <dbReference type="ARBA" id="ARBA00004123"/>
    </source>
</evidence>
<dbReference type="InterPro" id="IPR003822">
    <property type="entry name" value="PAH"/>
</dbReference>
<accession>A0A9P6EF13</accession>
<proteinExistence type="predicted"/>
<keyword evidence="2" id="KW-0678">Repressor</keyword>
<comment type="subcellular location">
    <subcellularLocation>
        <location evidence="1 4">Nucleus</location>
    </subcellularLocation>
</comment>
<protein>
    <submittedName>
        <fullName evidence="5">Paired amphipathic helix</fullName>
    </submittedName>
</protein>
<dbReference type="SUPFAM" id="SSF47762">
    <property type="entry name" value="PAH2 domain"/>
    <property type="match status" value="1"/>
</dbReference>
<keyword evidence="3 4" id="KW-0539">Nucleus</keyword>
<dbReference type="FunFam" id="1.20.1160.11:FF:000001">
    <property type="entry name" value="Paired amphipathic helix protein Sin3"/>
    <property type="match status" value="1"/>
</dbReference>
<dbReference type="GO" id="GO:0000122">
    <property type="term" value="P:negative regulation of transcription by RNA polymerase II"/>
    <property type="evidence" value="ECO:0007669"/>
    <property type="project" value="TreeGrafter"/>
</dbReference>
<dbReference type="Gene3D" id="1.20.1160.11">
    <property type="entry name" value="Paired amphipathic helix"/>
    <property type="match status" value="1"/>
</dbReference>
<dbReference type="GO" id="GO:0003714">
    <property type="term" value="F:transcription corepressor activity"/>
    <property type="evidence" value="ECO:0007669"/>
    <property type="project" value="InterPro"/>
</dbReference>
<dbReference type="GO" id="GO:0070822">
    <property type="term" value="C:Sin3-type complex"/>
    <property type="evidence" value="ECO:0007669"/>
    <property type="project" value="TreeGrafter"/>
</dbReference>
<organism evidence="5 6">
    <name type="scientific">Crepidotus variabilis</name>
    <dbReference type="NCBI Taxonomy" id="179855"/>
    <lineage>
        <taxon>Eukaryota</taxon>
        <taxon>Fungi</taxon>
        <taxon>Dikarya</taxon>
        <taxon>Basidiomycota</taxon>
        <taxon>Agaricomycotina</taxon>
        <taxon>Agaricomycetes</taxon>
        <taxon>Agaricomycetidae</taxon>
        <taxon>Agaricales</taxon>
        <taxon>Agaricineae</taxon>
        <taxon>Crepidotaceae</taxon>
        <taxon>Crepidotus</taxon>
    </lineage>
</organism>
<evidence type="ECO:0000256" key="4">
    <source>
        <dbReference type="PROSITE-ProRule" id="PRU00810"/>
    </source>
</evidence>
<dbReference type="AlphaFoldDB" id="A0A9P6EF13"/>
<gene>
    <name evidence="5" type="ORF">CPB83DRAFT_836354</name>
</gene>
<evidence type="ECO:0000256" key="2">
    <source>
        <dbReference type="ARBA" id="ARBA00022491"/>
    </source>
</evidence>
<name>A0A9P6EF13_9AGAR</name>
<dbReference type="InterPro" id="IPR039774">
    <property type="entry name" value="Sin3-like"/>
</dbReference>
<evidence type="ECO:0000313" key="6">
    <source>
        <dbReference type="Proteomes" id="UP000807306"/>
    </source>
</evidence>
<keyword evidence="6" id="KW-1185">Reference proteome</keyword>